<dbReference type="Gene3D" id="1.10.10.10">
    <property type="entry name" value="Winged helix-like DNA-binding domain superfamily/Winged helix DNA-binding domain"/>
    <property type="match status" value="1"/>
</dbReference>
<dbReference type="RefSeq" id="WP_206658518.1">
    <property type="nucleotide sequence ID" value="NZ_CP071182.1"/>
</dbReference>
<dbReference type="InterPro" id="IPR028349">
    <property type="entry name" value="PafC-like"/>
</dbReference>
<keyword evidence="1" id="KW-0805">Transcription regulation</keyword>
<keyword evidence="5" id="KW-1185">Reference proteome</keyword>
<dbReference type="PROSITE" id="PS51000">
    <property type="entry name" value="HTH_DEOR_2"/>
    <property type="match status" value="1"/>
</dbReference>
<dbReference type="KEGG" id="afx:JZ786_09955"/>
<dbReference type="AlphaFoldDB" id="A0A9X7W1Y5"/>
<dbReference type="InterPro" id="IPR001034">
    <property type="entry name" value="DeoR_HTH"/>
</dbReference>
<name>A0A9X7W1Y5_9BACL</name>
<organism evidence="4 5">
    <name type="scientific">Alicyclobacillus mengziensis</name>
    <dbReference type="NCBI Taxonomy" id="2931921"/>
    <lineage>
        <taxon>Bacteria</taxon>
        <taxon>Bacillati</taxon>
        <taxon>Bacillota</taxon>
        <taxon>Bacilli</taxon>
        <taxon>Bacillales</taxon>
        <taxon>Alicyclobacillaceae</taxon>
        <taxon>Alicyclobacillus</taxon>
    </lineage>
</organism>
<dbReference type="InterPro" id="IPR036390">
    <property type="entry name" value="WH_DNA-bd_sf"/>
</dbReference>
<keyword evidence="2" id="KW-0804">Transcription</keyword>
<evidence type="ECO:0000259" key="3">
    <source>
        <dbReference type="PROSITE" id="PS51000"/>
    </source>
</evidence>
<protein>
    <submittedName>
        <fullName evidence="4">WYL domain-containing protein</fullName>
    </submittedName>
</protein>
<evidence type="ECO:0000313" key="5">
    <source>
        <dbReference type="Proteomes" id="UP000663505"/>
    </source>
</evidence>
<feature type="domain" description="HTH deoR-type" evidence="3">
    <location>
        <begin position="2"/>
        <end position="57"/>
    </location>
</feature>
<dbReference type="InterPro" id="IPR051534">
    <property type="entry name" value="CBASS_pafABC_assoc_protein"/>
</dbReference>
<dbReference type="Pfam" id="PF13280">
    <property type="entry name" value="WYL"/>
    <property type="match status" value="1"/>
</dbReference>
<dbReference type="PROSITE" id="PS52050">
    <property type="entry name" value="WYL"/>
    <property type="match status" value="1"/>
</dbReference>
<dbReference type="InterPro" id="IPR036388">
    <property type="entry name" value="WH-like_DNA-bd_sf"/>
</dbReference>
<dbReference type="PANTHER" id="PTHR34580">
    <property type="match status" value="1"/>
</dbReference>
<sequence length="352" mass="40031">MRADRLMAIVLILQRHGMQSAPQLAERLEVSERTILRDMDALSASGVPVYAERGANGGFRLAEGYRVDLTGMKSPEVRTLFLRGLDGVLSDLGWDLDAEAARDKLVSAVSAEHRASVEEVSQRIYVDETRWFGKSIASPFLRPLQEAIWEAVRIHLTHEKSNGQVSVRVVSPLALVAKAGVWYLIAERDTELRVYRMNRITNVEILSEHFERPKDFDLRMFWTRWAKQFVENLPRYEALLWVETGAFDRFMKQTSFPTEQVHAYAPEGYTAVRVTYETLEMARATVLECSCKVFVASPKELQVAVIERAQQVLENMKAPNLNAIRRSQNSGQNNIMGPEIGARLLHQNERLS</sequence>
<reference evidence="4 5" key="1">
    <citation type="submission" date="2021-02" db="EMBL/GenBank/DDBJ databases">
        <title>Alicyclobacillus curvatus sp. nov. and Alicyclobacillus mengziensis sp. nov., two acidophilic bacteria isolated from acid mine drainage.</title>
        <authorList>
            <person name="Huang Y."/>
        </authorList>
    </citation>
    <scope>NUCLEOTIDE SEQUENCE [LARGE SCALE GENOMIC DNA]</scope>
    <source>
        <strain evidence="4 5">S30H14</strain>
    </source>
</reference>
<evidence type="ECO:0000256" key="2">
    <source>
        <dbReference type="ARBA" id="ARBA00023163"/>
    </source>
</evidence>
<dbReference type="InterPro" id="IPR013196">
    <property type="entry name" value="HTH_11"/>
</dbReference>
<dbReference type="Proteomes" id="UP000663505">
    <property type="component" value="Chromosome"/>
</dbReference>
<dbReference type="GO" id="GO:0003700">
    <property type="term" value="F:DNA-binding transcription factor activity"/>
    <property type="evidence" value="ECO:0007669"/>
    <property type="project" value="InterPro"/>
</dbReference>
<dbReference type="Pfam" id="PF08279">
    <property type="entry name" value="HTH_11"/>
    <property type="match status" value="1"/>
</dbReference>
<gene>
    <name evidence="4" type="ORF">JZ786_09955</name>
</gene>
<evidence type="ECO:0000313" key="4">
    <source>
        <dbReference type="EMBL" id="QSO49206.1"/>
    </source>
</evidence>
<dbReference type="SUPFAM" id="SSF46785">
    <property type="entry name" value="Winged helix' DNA-binding domain"/>
    <property type="match status" value="1"/>
</dbReference>
<dbReference type="PIRSF" id="PIRSF016838">
    <property type="entry name" value="PafC"/>
    <property type="match status" value="1"/>
</dbReference>
<accession>A0A9X7W1Y5</accession>
<evidence type="ECO:0000256" key="1">
    <source>
        <dbReference type="ARBA" id="ARBA00023015"/>
    </source>
</evidence>
<dbReference type="InterPro" id="IPR026881">
    <property type="entry name" value="WYL_dom"/>
</dbReference>
<proteinExistence type="predicted"/>
<dbReference type="EMBL" id="CP071182">
    <property type="protein sequence ID" value="QSO49206.1"/>
    <property type="molecule type" value="Genomic_DNA"/>
</dbReference>
<dbReference type="PANTHER" id="PTHR34580:SF1">
    <property type="entry name" value="PROTEIN PAFC"/>
    <property type="match status" value="1"/>
</dbReference>